<evidence type="ECO:0000256" key="2">
    <source>
        <dbReference type="ARBA" id="ARBA00022723"/>
    </source>
</evidence>
<dbReference type="InterPro" id="IPR015867">
    <property type="entry name" value="N-reg_PII/ATP_PRibTrfase_C"/>
</dbReference>
<dbReference type="PANTHER" id="PTHR13799:SF14">
    <property type="entry name" value="GTP CYCLOHYDROLASE 1 TYPE 2 HOMOLOG"/>
    <property type="match status" value="1"/>
</dbReference>
<dbReference type="PIRSF" id="PIRSF037489">
    <property type="entry name" value="UCP037489_NIF3_YqfO"/>
    <property type="match status" value="1"/>
</dbReference>
<dbReference type="InterPro" id="IPR036069">
    <property type="entry name" value="DUF34/NIF3_sf"/>
</dbReference>
<comment type="similarity">
    <text evidence="1">Belongs to the GTP cyclohydrolase I type 2/NIF3 family.</text>
</comment>
<dbReference type="InterPro" id="IPR017221">
    <property type="entry name" value="DUF34/NIF3_bac"/>
</dbReference>
<organism evidence="3 4">
    <name type="scientific">Hydra vulgaris</name>
    <name type="common">Hydra</name>
    <name type="synonym">Hydra attenuata</name>
    <dbReference type="NCBI Taxonomy" id="6087"/>
    <lineage>
        <taxon>Eukaryota</taxon>
        <taxon>Metazoa</taxon>
        <taxon>Cnidaria</taxon>
        <taxon>Hydrozoa</taxon>
        <taxon>Hydroidolina</taxon>
        <taxon>Anthoathecata</taxon>
        <taxon>Aplanulata</taxon>
        <taxon>Hydridae</taxon>
        <taxon>Hydra</taxon>
    </lineage>
</organism>
<dbReference type="Proteomes" id="UP001652625">
    <property type="component" value="Chromosome 02"/>
</dbReference>
<gene>
    <name evidence="4" type="primary">LOC100198232</name>
</gene>
<evidence type="ECO:0000256" key="1">
    <source>
        <dbReference type="ARBA" id="ARBA00006964"/>
    </source>
</evidence>
<name>A0ABM4B938_HYDVU</name>
<reference evidence="4" key="2">
    <citation type="submission" date="2025-08" db="UniProtKB">
        <authorList>
            <consortium name="RefSeq"/>
        </authorList>
    </citation>
    <scope>IDENTIFICATION</scope>
</reference>
<keyword evidence="2" id="KW-0479">Metal-binding</keyword>
<dbReference type="GeneID" id="100198232"/>
<dbReference type="SUPFAM" id="SSF102705">
    <property type="entry name" value="NIF3 (NGG1p interacting factor 3)-like"/>
    <property type="match status" value="1"/>
</dbReference>
<dbReference type="PANTHER" id="PTHR13799">
    <property type="entry name" value="NGG1 INTERACTING FACTOR 3"/>
    <property type="match status" value="1"/>
</dbReference>
<evidence type="ECO:0000313" key="3">
    <source>
        <dbReference type="Proteomes" id="UP001652625"/>
    </source>
</evidence>
<dbReference type="Gene3D" id="3.30.70.120">
    <property type="match status" value="1"/>
</dbReference>
<protein>
    <submittedName>
        <fullName evidence="4">GTP cyclohydrolase 1 type 2 homolog</fullName>
    </submittedName>
</protein>
<reference evidence="3" key="1">
    <citation type="submission" date="2025-05" db="UniProtKB">
        <authorList>
            <consortium name="RefSeq"/>
        </authorList>
    </citation>
    <scope>NUCLEOTIDE SEQUENCE [LARGE SCALE GENOMIC DNA]</scope>
</reference>
<keyword evidence="3" id="KW-1185">Reference proteome</keyword>
<sequence length="362" mass="40863">MKIKAILDILQNSISFTDGKQKLLVGNDENELSGVLISCGVNDNVIEEAITKRCNLLICFQPFVIKTLEKLTVENFTEQLFIKAVKSDLSVYFFCSVFRDFKKSTKILCNKLSLQDTKVLLPVHKSIKKLITSTVPENLIKLREALFEAGAGKIGNYSNCSFNTQGIGTYMGNKCSNPNIGQKLQFIEAKETKIEVFFDSYIQSKVLQALFSNHVYEEVAYEIYNIETTFQNVGFGLIGQLEKPLPLQEFLIFLKQSMNCKNLRHSTTFCKYISIVAFLSGSGSYAIKNAIEAKADVFITSDLSYQDYSYANGKIVLVDIGYFESKEFEKNYIFESILENVSDSVQKIIFFSETEISLVGCM</sequence>
<dbReference type="RefSeq" id="XP_065645400.1">
    <property type="nucleotide sequence ID" value="XM_065789328.1"/>
</dbReference>
<accession>A0ABM4B938</accession>
<evidence type="ECO:0000313" key="4">
    <source>
        <dbReference type="RefSeq" id="XP_065645400.1"/>
    </source>
</evidence>
<dbReference type="Pfam" id="PF01784">
    <property type="entry name" value="DUF34_NIF3"/>
    <property type="match status" value="1"/>
</dbReference>
<dbReference type="Gene3D" id="3.40.1390.30">
    <property type="entry name" value="NIF3 (NGG1p interacting factor 3)-like"/>
    <property type="match status" value="1"/>
</dbReference>
<dbReference type="InterPro" id="IPR002678">
    <property type="entry name" value="DUF34/NIF3"/>
</dbReference>
<proteinExistence type="inferred from homology"/>